<dbReference type="AlphaFoldDB" id="A0A4R1HIE9"/>
<keyword evidence="10" id="KW-1185">Reference proteome</keyword>
<evidence type="ECO:0000256" key="1">
    <source>
        <dbReference type="ARBA" id="ARBA00009451"/>
    </source>
</evidence>
<name>A0A4R1HIE9_PSEEN</name>
<dbReference type="Gene3D" id="3.30.300.130">
    <property type="entry name" value="Fe-S cluster assembly (FSCA)"/>
    <property type="match status" value="1"/>
</dbReference>
<dbReference type="GO" id="GO:0005840">
    <property type="term" value="C:ribosome"/>
    <property type="evidence" value="ECO:0007669"/>
    <property type="project" value="UniProtKB-KW"/>
</dbReference>
<proteinExistence type="inferred from homology"/>
<dbReference type="GO" id="GO:0006412">
    <property type="term" value="P:translation"/>
    <property type="evidence" value="ECO:0007669"/>
    <property type="project" value="InterPro"/>
</dbReference>
<dbReference type="SUPFAM" id="SSF117916">
    <property type="entry name" value="Fe-S cluster assembly (FSCA) domain-like"/>
    <property type="match status" value="1"/>
</dbReference>
<dbReference type="GO" id="GO:1990904">
    <property type="term" value="C:ribonucleoprotein complex"/>
    <property type="evidence" value="ECO:0007669"/>
    <property type="project" value="UniProtKB-KW"/>
</dbReference>
<dbReference type="InterPro" id="IPR052339">
    <property type="entry name" value="Fe-S_Maturation_MIP18"/>
</dbReference>
<evidence type="ECO:0000256" key="7">
    <source>
        <dbReference type="RuleBase" id="RU004006"/>
    </source>
</evidence>
<organism evidence="9 10">
    <name type="scientific">Pseudonocardia endophytica</name>
    <dbReference type="NCBI Taxonomy" id="401976"/>
    <lineage>
        <taxon>Bacteria</taxon>
        <taxon>Bacillati</taxon>
        <taxon>Actinomycetota</taxon>
        <taxon>Actinomycetes</taxon>
        <taxon>Pseudonocardiales</taxon>
        <taxon>Pseudonocardiaceae</taxon>
        <taxon>Pseudonocardia</taxon>
    </lineage>
</organism>
<evidence type="ECO:0000256" key="6">
    <source>
        <dbReference type="RuleBase" id="RU004005"/>
    </source>
</evidence>
<dbReference type="InterPro" id="IPR036394">
    <property type="entry name" value="Ribosomal_uL22_sf"/>
</dbReference>
<dbReference type="EMBL" id="SMFZ01000002">
    <property type="protein sequence ID" value="TCK22027.1"/>
    <property type="molecule type" value="Genomic_DNA"/>
</dbReference>
<evidence type="ECO:0000313" key="10">
    <source>
        <dbReference type="Proteomes" id="UP000295560"/>
    </source>
</evidence>
<accession>A0A4R1HIE9</accession>
<keyword evidence="7" id="KW-0694">RNA-binding</keyword>
<evidence type="ECO:0000259" key="8">
    <source>
        <dbReference type="Pfam" id="PF01883"/>
    </source>
</evidence>
<dbReference type="InterPro" id="IPR001063">
    <property type="entry name" value="Ribosomal_uL22"/>
</dbReference>
<sequence length="247" mass="26709">MTALAEMTDIVVRKEQVRIAEAEAMAAFARVMGKPAVAARATLRFGPGRTCEQLARLLDEAIVRASESGLDPDVLVIGAGRAVAAEDIVRVRRKAHGVADWIHTATSDVTIVLRPKGVVAAESATIPEPAAPPAVPRPRDDRPETAAEVEVREALYDVIDPDLGVNIVDLGFVRRVRLDGDGVATITMTLTSAACPLTEVMEVQIGHELSAVGRQFTVEWEWLPTWRPADITDDGREQLRAIGFNSF</sequence>
<dbReference type="RefSeq" id="WP_243653831.1">
    <property type="nucleotide sequence ID" value="NZ_SMFZ01000002.1"/>
</dbReference>
<comment type="function">
    <text evidence="4">This protein binds specifically to 23S rRNA; its binding is stimulated by other ribosomal proteins, e.g. L4, L17, and L20. It is important during the early stages of 50S assembly. It makes multiple contacts with different domains of the 23S rRNA in the assembled 50S subunit and ribosome.</text>
</comment>
<comment type="subunit">
    <text evidence="7">Part of the 50S ribosomal subunit.</text>
</comment>
<keyword evidence="3 6" id="KW-0687">Ribonucleoprotein</keyword>
<dbReference type="InterPro" id="IPR002744">
    <property type="entry name" value="MIP18-like"/>
</dbReference>
<dbReference type="GO" id="GO:0003735">
    <property type="term" value="F:structural constituent of ribosome"/>
    <property type="evidence" value="ECO:0007669"/>
    <property type="project" value="InterPro"/>
</dbReference>
<protein>
    <recommendedName>
        <fullName evidence="5">50S ribosomal protein L22</fullName>
    </recommendedName>
</protein>
<keyword evidence="2 6" id="KW-0689">Ribosomal protein</keyword>
<dbReference type="GO" id="GO:0019843">
    <property type="term" value="F:rRNA binding"/>
    <property type="evidence" value="ECO:0007669"/>
    <property type="project" value="UniProtKB-KW"/>
</dbReference>
<dbReference type="PANTHER" id="PTHR42831">
    <property type="entry name" value="FE-S PROTEIN MATURATION AUXILIARY FACTOR YITW"/>
    <property type="match status" value="1"/>
</dbReference>
<dbReference type="Pfam" id="PF01883">
    <property type="entry name" value="FeS_assembly_P"/>
    <property type="match status" value="1"/>
</dbReference>
<comment type="similarity">
    <text evidence="1 6">Belongs to the universal ribosomal protein uL22 family.</text>
</comment>
<evidence type="ECO:0000256" key="3">
    <source>
        <dbReference type="ARBA" id="ARBA00023274"/>
    </source>
</evidence>
<evidence type="ECO:0000256" key="2">
    <source>
        <dbReference type="ARBA" id="ARBA00022980"/>
    </source>
</evidence>
<dbReference type="Gene3D" id="3.90.470.10">
    <property type="entry name" value="Ribosomal protein L22/L17"/>
    <property type="match status" value="1"/>
</dbReference>
<keyword evidence="7" id="KW-0699">rRNA-binding</keyword>
<dbReference type="SUPFAM" id="SSF54843">
    <property type="entry name" value="Ribosomal protein L22"/>
    <property type="match status" value="1"/>
</dbReference>
<dbReference type="Proteomes" id="UP000295560">
    <property type="component" value="Unassembled WGS sequence"/>
</dbReference>
<feature type="domain" description="MIP18 family-like" evidence="8">
    <location>
        <begin position="149"/>
        <end position="214"/>
    </location>
</feature>
<comment type="caution">
    <text evidence="9">The sequence shown here is derived from an EMBL/GenBank/DDBJ whole genome shotgun (WGS) entry which is preliminary data.</text>
</comment>
<evidence type="ECO:0000256" key="4">
    <source>
        <dbReference type="ARBA" id="ARBA00025084"/>
    </source>
</evidence>
<gene>
    <name evidence="9" type="ORF">EV378_6024</name>
</gene>
<dbReference type="Pfam" id="PF00237">
    <property type="entry name" value="Ribosomal_L22"/>
    <property type="match status" value="1"/>
</dbReference>
<dbReference type="InterPro" id="IPR034904">
    <property type="entry name" value="FSCA_dom_sf"/>
</dbReference>
<evidence type="ECO:0000256" key="5">
    <source>
        <dbReference type="ARBA" id="ARBA00035480"/>
    </source>
</evidence>
<dbReference type="PANTHER" id="PTHR42831:SF1">
    <property type="entry name" value="FE-S PROTEIN MATURATION AUXILIARY FACTOR YITW"/>
    <property type="match status" value="1"/>
</dbReference>
<reference evidence="9 10" key="1">
    <citation type="submission" date="2019-03" db="EMBL/GenBank/DDBJ databases">
        <title>Sequencing the genomes of 1000 actinobacteria strains.</title>
        <authorList>
            <person name="Klenk H.-P."/>
        </authorList>
    </citation>
    <scope>NUCLEOTIDE SEQUENCE [LARGE SCALE GENOMIC DNA]</scope>
    <source>
        <strain evidence="9 10">DSM 44969</strain>
    </source>
</reference>
<evidence type="ECO:0000313" key="9">
    <source>
        <dbReference type="EMBL" id="TCK22027.1"/>
    </source>
</evidence>